<dbReference type="InterPro" id="IPR002347">
    <property type="entry name" value="SDR_fam"/>
</dbReference>
<proteinExistence type="inferred from homology"/>
<comment type="caution">
    <text evidence="2">The sequence shown here is derived from an EMBL/GenBank/DDBJ whole genome shotgun (WGS) entry which is preliminary data.</text>
</comment>
<gene>
    <name evidence="2" type="ORF">TIFTF001_039703</name>
</gene>
<dbReference type="Proteomes" id="UP001187192">
    <property type="component" value="Unassembled WGS sequence"/>
</dbReference>
<dbReference type="SUPFAM" id="SSF51735">
    <property type="entry name" value="NAD(P)-binding Rossmann-fold domains"/>
    <property type="match status" value="1"/>
</dbReference>
<dbReference type="Gene3D" id="3.40.50.720">
    <property type="entry name" value="NAD(P)-binding Rossmann-like Domain"/>
    <property type="match status" value="1"/>
</dbReference>
<evidence type="ECO:0000256" key="1">
    <source>
        <dbReference type="ARBA" id="ARBA00006484"/>
    </source>
</evidence>
<sequence>MSRSWAMYGVTKTALIGLTKALADELASKDIRVNCVAPGIIPTRFAEIITKDKEVKEVIDKVILLKRLGTAEEVAAAAAFLASNDASYITGETLVVAGGMPSRL</sequence>
<dbReference type="AlphaFoldDB" id="A0AA88EA02"/>
<dbReference type="EMBL" id="BTGU01001212">
    <property type="protein sequence ID" value="GMN70661.1"/>
    <property type="molecule type" value="Genomic_DNA"/>
</dbReference>
<reference evidence="2" key="1">
    <citation type="submission" date="2023-07" db="EMBL/GenBank/DDBJ databases">
        <title>draft genome sequence of fig (Ficus carica).</title>
        <authorList>
            <person name="Takahashi T."/>
            <person name="Nishimura K."/>
        </authorList>
    </citation>
    <scope>NUCLEOTIDE SEQUENCE</scope>
</reference>
<dbReference type="Pfam" id="PF13561">
    <property type="entry name" value="adh_short_C2"/>
    <property type="match status" value="1"/>
</dbReference>
<dbReference type="InterPro" id="IPR036291">
    <property type="entry name" value="NAD(P)-bd_dom_sf"/>
</dbReference>
<comment type="similarity">
    <text evidence="1">Belongs to the short-chain dehydrogenases/reductases (SDR) family.</text>
</comment>
<dbReference type="PRINTS" id="PR00081">
    <property type="entry name" value="GDHRDH"/>
</dbReference>
<keyword evidence="3" id="KW-1185">Reference proteome</keyword>
<name>A0AA88EA02_FICCA</name>
<dbReference type="PANTHER" id="PTHR43943">
    <property type="entry name" value="DEHYDROGENASE/REDUCTASE (SDR FAMILY) MEMBER 4"/>
    <property type="match status" value="1"/>
</dbReference>
<accession>A0AA88EA02</accession>
<organism evidence="2 3">
    <name type="scientific">Ficus carica</name>
    <name type="common">Common fig</name>
    <dbReference type="NCBI Taxonomy" id="3494"/>
    <lineage>
        <taxon>Eukaryota</taxon>
        <taxon>Viridiplantae</taxon>
        <taxon>Streptophyta</taxon>
        <taxon>Embryophyta</taxon>
        <taxon>Tracheophyta</taxon>
        <taxon>Spermatophyta</taxon>
        <taxon>Magnoliopsida</taxon>
        <taxon>eudicotyledons</taxon>
        <taxon>Gunneridae</taxon>
        <taxon>Pentapetalae</taxon>
        <taxon>rosids</taxon>
        <taxon>fabids</taxon>
        <taxon>Rosales</taxon>
        <taxon>Moraceae</taxon>
        <taxon>Ficeae</taxon>
        <taxon>Ficus</taxon>
    </lineage>
</organism>
<dbReference type="PANTHER" id="PTHR43943:SF2">
    <property type="entry name" value="DEHYDROGENASE_REDUCTASE 4"/>
    <property type="match status" value="1"/>
</dbReference>
<protein>
    <submittedName>
        <fullName evidence="2">Uncharacterized protein</fullName>
    </submittedName>
</protein>
<evidence type="ECO:0000313" key="3">
    <source>
        <dbReference type="Proteomes" id="UP001187192"/>
    </source>
</evidence>
<evidence type="ECO:0000313" key="2">
    <source>
        <dbReference type="EMBL" id="GMN70661.1"/>
    </source>
</evidence>